<sequence length="303" mass="33172">MSWQPLSQDTFELGESPFWHPTEQQLYWVDIPGKKLLRANVYMGTVQAWDMPTEPGCIAPAASGGLVIALRHGVFRAREWGGALEPIVTLPYNTAVVRANDGKCDALGRFWVGTIDEPKARRAAALFSIDCRRGAPEVVQHAAGALTGNGLAWSPDNQTIYWSDTPNHVVHAWDYDLQTNTLDGQRSFQQCAPKPADWTFETTSYAGRPDGAAVDVQGNYYAAMFEGRRICKFAPDGTLLTEYPVPAQCPTMPCFGGEDLKTLYVTTARHGRSAAELAAMPLSGAVFSMRVDVPGLPVNFFVD</sequence>
<dbReference type="EMBL" id="JAVDXO010000004">
    <property type="protein sequence ID" value="MDR7306954.1"/>
    <property type="molecule type" value="Genomic_DNA"/>
</dbReference>
<evidence type="ECO:0000313" key="3">
    <source>
        <dbReference type="EMBL" id="MDR7306954.1"/>
    </source>
</evidence>
<gene>
    <name evidence="3" type="ORF">J2X15_002240</name>
</gene>
<dbReference type="PANTHER" id="PTHR10907:SF47">
    <property type="entry name" value="REGUCALCIN"/>
    <property type="match status" value="1"/>
</dbReference>
<dbReference type="PANTHER" id="PTHR10907">
    <property type="entry name" value="REGUCALCIN"/>
    <property type="match status" value="1"/>
</dbReference>
<dbReference type="RefSeq" id="WP_310342708.1">
    <property type="nucleotide sequence ID" value="NZ_JAVDXO010000004.1"/>
</dbReference>
<dbReference type="Gene3D" id="2.120.10.30">
    <property type="entry name" value="TolB, C-terminal domain"/>
    <property type="match status" value="1"/>
</dbReference>
<accession>A0ABU1ZN40</accession>
<dbReference type="Proteomes" id="UP001268089">
    <property type="component" value="Unassembled WGS sequence"/>
</dbReference>
<evidence type="ECO:0000256" key="1">
    <source>
        <dbReference type="ARBA" id="ARBA00008853"/>
    </source>
</evidence>
<organism evidence="3 4">
    <name type="scientific">Rhodoferax saidenbachensis</name>
    <dbReference type="NCBI Taxonomy" id="1484693"/>
    <lineage>
        <taxon>Bacteria</taxon>
        <taxon>Pseudomonadati</taxon>
        <taxon>Pseudomonadota</taxon>
        <taxon>Betaproteobacteria</taxon>
        <taxon>Burkholderiales</taxon>
        <taxon>Comamonadaceae</taxon>
        <taxon>Rhodoferax</taxon>
    </lineage>
</organism>
<protein>
    <submittedName>
        <fullName evidence="3">Sugar lactone lactonase YvrE</fullName>
    </submittedName>
</protein>
<proteinExistence type="inferred from homology"/>
<dbReference type="InterPro" id="IPR011042">
    <property type="entry name" value="6-blade_b-propeller_TolB-like"/>
</dbReference>
<dbReference type="Pfam" id="PF08450">
    <property type="entry name" value="SGL"/>
    <property type="match status" value="1"/>
</dbReference>
<dbReference type="InterPro" id="IPR013658">
    <property type="entry name" value="SGL"/>
</dbReference>
<name>A0ABU1ZN40_9BURK</name>
<dbReference type="InterPro" id="IPR005511">
    <property type="entry name" value="SMP-30"/>
</dbReference>
<feature type="domain" description="SMP-30/Gluconolactonase/LRE-like region" evidence="2">
    <location>
        <begin position="13"/>
        <end position="269"/>
    </location>
</feature>
<evidence type="ECO:0000313" key="4">
    <source>
        <dbReference type="Proteomes" id="UP001268089"/>
    </source>
</evidence>
<dbReference type="SUPFAM" id="SSF63829">
    <property type="entry name" value="Calcium-dependent phosphotriesterase"/>
    <property type="match status" value="1"/>
</dbReference>
<evidence type="ECO:0000259" key="2">
    <source>
        <dbReference type="Pfam" id="PF08450"/>
    </source>
</evidence>
<comment type="similarity">
    <text evidence="1">Belongs to the SMP-30/CGR1 family.</text>
</comment>
<reference evidence="3 4" key="1">
    <citation type="submission" date="2023-07" db="EMBL/GenBank/DDBJ databases">
        <title>Sorghum-associated microbial communities from plants grown in Nebraska, USA.</title>
        <authorList>
            <person name="Schachtman D."/>
        </authorList>
    </citation>
    <scope>NUCLEOTIDE SEQUENCE [LARGE SCALE GENOMIC DNA]</scope>
    <source>
        <strain evidence="3 4">BE308</strain>
    </source>
</reference>
<keyword evidence="4" id="KW-1185">Reference proteome</keyword>
<dbReference type="PRINTS" id="PR01790">
    <property type="entry name" value="SMP30FAMILY"/>
</dbReference>
<comment type="caution">
    <text evidence="3">The sequence shown here is derived from an EMBL/GenBank/DDBJ whole genome shotgun (WGS) entry which is preliminary data.</text>
</comment>